<evidence type="ECO:0000256" key="1">
    <source>
        <dbReference type="SAM" id="Phobius"/>
    </source>
</evidence>
<protein>
    <submittedName>
        <fullName evidence="2">Alkaline phytoceramidase (APHC)</fullName>
    </submittedName>
</protein>
<reference evidence="2" key="1">
    <citation type="journal article" date="2023" name="Science">
        <title>Elucidation of the pathway for biosynthesis of saponin adjuvants from the soapbark tree.</title>
        <authorList>
            <person name="Reed J."/>
            <person name="Orme A."/>
            <person name="El-Demerdash A."/>
            <person name="Owen C."/>
            <person name="Martin L.B.B."/>
            <person name="Misra R.C."/>
            <person name="Kikuchi S."/>
            <person name="Rejzek M."/>
            <person name="Martin A.C."/>
            <person name="Harkess A."/>
            <person name="Leebens-Mack J."/>
            <person name="Louveau T."/>
            <person name="Stephenson M.J."/>
            <person name="Osbourn A."/>
        </authorList>
    </citation>
    <scope>NUCLEOTIDE SEQUENCE</scope>
    <source>
        <strain evidence="2">S10</strain>
    </source>
</reference>
<comment type="caution">
    <text evidence="2">The sequence shown here is derived from an EMBL/GenBank/DDBJ whole genome shotgun (WGS) entry which is preliminary data.</text>
</comment>
<dbReference type="KEGG" id="qsa:O6P43_012223"/>
<name>A0AAD7M175_QUISA</name>
<organism evidence="2 3">
    <name type="scientific">Quillaja saponaria</name>
    <name type="common">Soap bark tree</name>
    <dbReference type="NCBI Taxonomy" id="32244"/>
    <lineage>
        <taxon>Eukaryota</taxon>
        <taxon>Viridiplantae</taxon>
        <taxon>Streptophyta</taxon>
        <taxon>Embryophyta</taxon>
        <taxon>Tracheophyta</taxon>
        <taxon>Spermatophyta</taxon>
        <taxon>Magnoliopsida</taxon>
        <taxon>eudicotyledons</taxon>
        <taxon>Gunneridae</taxon>
        <taxon>Pentapetalae</taxon>
        <taxon>rosids</taxon>
        <taxon>fabids</taxon>
        <taxon>Fabales</taxon>
        <taxon>Quillajaceae</taxon>
        <taxon>Quillaja</taxon>
    </lineage>
</organism>
<sequence>MTIAFTSIMAIFIIERIDDHKGRMSIIPLLMAGIVNTIYWRFFDGLRPYALVQFVACIVIPLMAIFLPPKHTHSTYWLWAAACRFRLILVGFSSRIT</sequence>
<dbReference type="PANTHER" id="PTHR34368:SF1">
    <property type="entry name" value="OS01G0962200 PROTEIN"/>
    <property type="match status" value="1"/>
</dbReference>
<gene>
    <name evidence="2" type="ORF">O6P43_012223</name>
</gene>
<keyword evidence="3" id="KW-1185">Reference proteome</keyword>
<evidence type="ECO:0000313" key="3">
    <source>
        <dbReference type="Proteomes" id="UP001163823"/>
    </source>
</evidence>
<keyword evidence="1" id="KW-0812">Transmembrane</keyword>
<dbReference type="AlphaFoldDB" id="A0AAD7M175"/>
<accession>A0AAD7M175</accession>
<dbReference type="PANTHER" id="PTHR34368">
    <property type="entry name" value="OS01G0962200 PROTEIN"/>
    <property type="match status" value="1"/>
</dbReference>
<keyword evidence="1" id="KW-0472">Membrane</keyword>
<dbReference type="EMBL" id="JARAOO010000005">
    <property type="protein sequence ID" value="KAJ7968064.1"/>
    <property type="molecule type" value="Genomic_DNA"/>
</dbReference>
<keyword evidence="1" id="KW-1133">Transmembrane helix</keyword>
<feature type="transmembrane region" description="Helical" evidence="1">
    <location>
        <begin position="49"/>
        <end position="67"/>
    </location>
</feature>
<evidence type="ECO:0000313" key="2">
    <source>
        <dbReference type="EMBL" id="KAJ7968064.1"/>
    </source>
</evidence>
<proteinExistence type="predicted"/>
<dbReference type="Proteomes" id="UP001163823">
    <property type="component" value="Chromosome 5"/>
</dbReference>
<feature type="transmembrane region" description="Helical" evidence="1">
    <location>
        <begin position="26"/>
        <end position="43"/>
    </location>
</feature>